<proteinExistence type="predicted"/>
<dbReference type="AlphaFoldDB" id="A0ABD2XY00"/>
<organism evidence="2 3">
    <name type="scientific">Cinchona calisaya</name>
    <dbReference type="NCBI Taxonomy" id="153742"/>
    <lineage>
        <taxon>Eukaryota</taxon>
        <taxon>Viridiplantae</taxon>
        <taxon>Streptophyta</taxon>
        <taxon>Embryophyta</taxon>
        <taxon>Tracheophyta</taxon>
        <taxon>Spermatophyta</taxon>
        <taxon>Magnoliopsida</taxon>
        <taxon>eudicotyledons</taxon>
        <taxon>Gunneridae</taxon>
        <taxon>Pentapetalae</taxon>
        <taxon>asterids</taxon>
        <taxon>lamiids</taxon>
        <taxon>Gentianales</taxon>
        <taxon>Rubiaceae</taxon>
        <taxon>Cinchonoideae</taxon>
        <taxon>Cinchoneae</taxon>
        <taxon>Cinchona</taxon>
    </lineage>
</organism>
<sequence>MQKHLSSRNFKAALVLPSNLTSSVTSTFHHHPLIGIAEVAPFSRPNMAQEQLSLDIEAHLSSRSNGPDQAQIVCAKLTSKRAGPNTSFGSTISLWSASLPSKRVEPPWSGLTYSDLTRHPKRGSGTGGPPRPFDQPPWGQQIYNAKLVVNHLKIGHMALGIDAPKIVEDEELLKSMVKIMSDEKIHTNAAILCSKFCYGFPSGSNAAFVIIQIL</sequence>
<dbReference type="Proteomes" id="UP001630127">
    <property type="component" value="Unassembled WGS sequence"/>
</dbReference>
<keyword evidence="3" id="KW-1185">Reference proteome</keyword>
<reference evidence="2 3" key="1">
    <citation type="submission" date="2024-11" db="EMBL/GenBank/DDBJ databases">
        <title>A near-complete genome assembly of Cinchona calisaya.</title>
        <authorList>
            <person name="Lian D.C."/>
            <person name="Zhao X.W."/>
            <person name="Wei L."/>
        </authorList>
    </citation>
    <scope>NUCLEOTIDE SEQUENCE [LARGE SCALE GENOMIC DNA]</scope>
    <source>
        <tissue evidence="2">Nenye</tissue>
    </source>
</reference>
<gene>
    <name evidence="2" type="ORF">ACH5RR_039161</name>
</gene>
<evidence type="ECO:0000313" key="2">
    <source>
        <dbReference type="EMBL" id="KAL3500068.1"/>
    </source>
</evidence>
<evidence type="ECO:0000313" key="3">
    <source>
        <dbReference type="Proteomes" id="UP001630127"/>
    </source>
</evidence>
<name>A0ABD2XY00_9GENT</name>
<accession>A0ABD2XY00</accession>
<comment type="caution">
    <text evidence="2">The sequence shown here is derived from an EMBL/GenBank/DDBJ whole genome shotgun (WGS) entry which is preliminary data.</text>
</comment>
<dbReference type="EMBL" id="JBJUIK010000016">
    <property type="protein sequence ID" value="KAL3500068.1"/>
    <property type="molecule type" value="Genomic_DNA"/>
</dbReference>
<evidence type="ECO:0000256" key="1">
    <source>
        <dbReference type="SAM" id="MobiDB-lite"/>
    </source>
</evidence>
<protein>
    <submittedName>
        <fullName evidence="2">Uncharacterized protein</fullName>
    </submittedName>
</protein>
<feature type="region of interest" description="Disordered" evidence="1">
    <location>
        <begin position="111"/>
        <end position="136"/>
    </location>
</feature>